<dbReference type="Proteomes" id="UP000004207">
    <property type="component" value="Unassembled WGS sequence"/>
</dbReference>
<reference evidence="1 2" key="1">
    <citation type="submission" date="2011-04" db="EMBL/GenBank/DDBJ databases">
        <authorList>
            <person name="Muzny D."/>
            <person name="Qin X."/>
            <person name="Deng J."/>
            <person name="Jiang H."/>
            <person name="Liu Y."/>
            <person name="Qu J."/>
            <person name="Song X.-Z."/>
            <person name="Zhang L."/>
            <person name="Thornton R."/>
            <person name="Coyle M."/>
            <person name="Francisco L."/>
            <person name="Jackson L."/>
            <person name="Javaid M."/>
            <person name="Korchina V."/>
            <person name="Kovar C."/>
            <person name="Mata R."/>
            <person name="Mathew T."/>
            <person name="Ngo R."/>
            <person name="Nguyen L."/>
            <person name="Nguyen N."/>
            <person name="Okwuonu G."/>
            <person name="Ongeri F."/>
            <person name="Pham C."/>
            <person name="Simmons D."/>
            <person name="Wilczek-Boney K."/>
            <person name="Hale W."/>
            <person name="Jakkamsetti A."/>
            <person name="Pham P."/>
            <person name="Ruth R."/>
            <person name="San Lucas F."/>
            <person name="Warren J."/>
            <person name="Zhang J."/>
            <person name="Zhao Z."/>
            <person name="Zhou C."/>
            <person name="Zhu D."/>
            <person name="Lee S."/>
            <person name="Bess C."/>
            <person name="Blankenburg K."/>
            <person name="Forbes L."/>
            <person name="Fu Q."/>
            <person name="Gubbala S."/>
            <person name="Hirani K."/>
            <person name="Jayaseelan J.C."/>
            <person name="Lara F."/>
            <person name="Munidasa M."/>
            <person name="Palculict T."/>
            <person name="Patil S."/>
            <person name="Pu L.-L."/>
            <person name="Saada N."/>
            <person name="Tang L."/>
            <person name="Weissenberger G."/>
            <person name="Zhu Y."/>
            <person name="Hemphill L."/>
            <person name="Shang Y."/>
            <person name="Youmans B."/>
            <person name="Ayvaz T."/>
            <person name="Ross M."/>
            <person name="Santibanez J."/>
            <person name="Aqrawi P."/>
            <person name="Gross S."/>
            <person name="Joshi V."/>
            <person name="Fowler G."/>
            <person name="Nazareth L."/>
            <person name="Reid J."/>
            <person name="Worley K."/>
            <person name="Petrosino J."/>
            <person name="Highlander S."/>
            <person name="Gibbs R."/>
        </authorList>
    </citation>
    <scope>NUCLEOTIDE SEQUENCE [LARGE SCALE GENOMIC DNA]</scope>
    <source>
        <strain evidence="1 2">ATCC 23330</strain>
    </source>
</reference>
<protein>
    <submittedName>
        <fullName evidence="1">Uncharacterized protein</fullName>
    </submittedName>
</protein>
<dbReference type="HOGENOM" id="CLU_3271378_0_0_4"/>
<evidence type="ECO:0000313" key="2">
    <source>
        <dbReference type="Proteomes" id="UP000004207"/>
    </source>
</evidence>
<evidence type="ECO:0000313" key="1">
    <source>
        <dbReference type="EMBL" id="EGK09586.1"/>
    </source>
</evidence>
<sequence>MLKSGVLQRFQTVSIIKCRLLLSEKSLAKVACIFICLIELN</sequence>
<dbReference type="EMBL" id="AFHS01000033">
    <property type="protein sequence ID" value="EGK09586.1"/>
    <property type="molecule type" value="Genomic_DNA"/>
</dbReference>
<organism evidence="1 2">
    <name type="scientific">Kingella kingae ATCC 23330</name>
    <dbReference type="NCBI Taxonomy" id="887327"/>
    <lineage>
        <taxon>Bacteria</taxon>
        <taxon>Pseudomonadati</taxon>
        <taxon>Pseudomonadota</taxon>
        <taxon>Betaproteobacteria</taxon>
        <taxon>Neisseriales</taxon>
        <taxon>Neisseriaceae</taxon>
        <taxon>Kingella</taxon>
    </lineage>
</organism>
<name>F5S6Q2_KINKI</name>
<proteinExistence type="predicted"/>
<keyword evidence="2" id="KW-1185">Reference proteome</keyword>
<accession>F5S6Q2</accession>
<gene>
    <name evidence="1" type="ORF">HMPREF0476_0885</name>
</gene>
<comment type="caution">
    <text evidence="1">The sequence shown here is derived from an EMBL/GenBank/DDBJ whole genome shotgun (WGS) entry which is preliminary data.</text>
</comment>
<dbReference type="AlphaFoldDB" id="F5S6Q2"/>